<dbReference type="AlphaFoldDB" id="A0A0F6RIF4"/>
<dbReference type="Proteomes" id="UP000034085">
    <property type="component" value="Chromosome"/>
</dbReference>
<dbReference type="GO" id="GO:0006269">
    <property type="term" value="P:DNA replication, synthesis of primer"/>
    <property type="evidence" value="ECO:0007669"/>
    <property type="project" value="UniProtKB-UniRule"/>
</dbReference>
<dbReference type="Gene3D" id="1.10.860.10">
    <property type="entry name" value="DNAb Helicase, Chain A"/>
    <property type="match status" value="1"/>
</dbReference>
<evidence type="ECO:0000256" key="6">
    <source>
        <dbReference type="ARBA" id="ARBA00022806"/>
    </source>
</evidence>
<feature type="domain" description="SF4 helicase" evidence="14">
    <location>
        <begin position="179"/>
        <end position="448"/>
    </location>
</feature>
<organism evidence="15 16">
    <name type="scientific">Citrobacter amalonaticus Y19</name>
    <dbReference type="NCBI Taxonomy" id="1261127"/>
    <lineage>
        <taxon>Bacteria</taxon>
        <taxon>Pseudomonadati</taxon>
        <taxon>Pseudomonadota</taxon>
        <taxon>Gammaproteobacteria</taxon>
        <taxon>Enterobacterales</taxon>
        <taxon>Enterobacteriaceae</taxon>
        <taxon>Citrobacter</taxon>
    </lineage>
</organism>
<dbReference type="GO" id="GO:0043139">
    <property type="term" value="F:5'-3' DNA helicase activity"/>
    <property type="evidence" value="ECO:0007669"/>
    <property type="project" value="UniProtKB-EC"/>
</dbReference>
<dbReference type="GO" id="GO:0016887">
    <property type="term" value="F:ATP hydrolysis activity"/>
    <property type="evidence" value="ECO:0007669"/>
    <property type="project" value="RHEA"/>
</dbReference>
<dbReference type="OrthoDB" id="9773982at2"/>
<dbReference type="PATRIC" id="fig|1261127.3.peg.3494"/>
<comment type="function">
    <text evidence="10 13">The main replicative DNA helicase, it participates in initiation and elongation during chromosome replication. Travels ahead of the DNA replisome, separating dsDNA into templates for DNA synthesis. A processive ATP-dependent 5'-3' DNA helicase it has DNA-dependent ATPase activity.</text>
</comment>
<dbReference type="InterPro" id="IPR007692">
    <property type="entry name" value="DNA_helicase_DnaB"/>
</dbReference>
<dbReference type="GO" id="GO:0005524">
    <property type="term" value="F:ATP binding"/>
    <property type="evidence" value="ECO:0007669"/>
    <property type="project" value="UniProtKB-UniRule"/>
</dbReference>
<dbReference type="InterPro" id="IPR036185">
    <property type="entry name" value="DNA_heli_DnaB-like_N_sf"/>
</dbReference>
<keyword evidence="5 13" id="KW-0378">Hydrolase</keyword>
<name>A0A0F6RIF4_CITAM</name>
<reference evidence="15 16" key="1">
    <citation type="journal article" date="2013" name="Appl. Microbiol. Biotechnol.">
        <title>Glycerol assimilation and production of 1,3-propanediol by Citrobacter amalonaticus Y19.</title>
        <authorList>
            <person name="Ainala S.K."/>
            <person name="Ashok S."/>
            <person name="Ko Y."/>
            <person name="Park S."/>
        </authorList>
    </citation>
    <scope>NUCLEOTIDE SEQUENCE [LARGE SCALE GENOMIC DNA]</scope>
    <source>
        <strain evidence="15 16">Y19</strain>
    </source>
</reference>
<dbReference type="InterPro" id="IPR007694">
    <property type="entry name" value="DNA_helicase_DnaB-like_C"/>
</dbReference>
<gene>
    <name evidence="15" type="ORF">F384_16715</name>
</gene>
<dbReference type="EC" id="5.6.2.3" evidence="12 13"/>
<evidence type="ECO:0000256" key="1">
    <source>
        <dbReference type="ARBA" id="ARBA00008428"/>
    </source>
</evidence>
<keyword evidence="7 13" id="KW-0067">ATP-binding</keyword>
<evidence type="ECO:0000313" key="16">
    <source>
        <dbReference type="Proteomes" id="UP000034085"/>
    </source>
</evidence>
<dbReference type="NCBIfam" id="TIGR00665">
    <property type="entry name" value="DnaB"/>
    <property type="match status" value="1"/>
</dbReference>
<evidence type="ECO:0000256" key="5">
    <source>
        <dbReference type="ARBA" id="ARBA00022801"/>
    </source>
</evidence>
<keyword evidence="4 13" id="KW-0547">Nucleotide-binding</keyword>
<keyword evidence="2 13" id="KW-0639">Primosome</keyword>
<evidence type="ECO:0000256" key="4">
    <source>
        <dbReference type="ARBA" id="ARBA00022741"/>
    </source>
</evidence>
<proteinExistence type="inferred from homology"/>
<dbReference type="KEGG" id="cama:F384_16715"/>
<protein>
    <recommendedName>
        <fullName evidence="12 13">Replicative DNA helicase</fullName>
        <ecNumber evidence="12 13">5.6.2.3</ecNumber>
    </recommendedName>
</protein>
<dbReference type="FunFam" id="1.10.860.10:FF:000001">
    <property type="entry name" value="Replicative DNA helicase"/>
    <property type="match status" value="1"/>
</dbReference>
<evidence type="ECO:0000313" key="15">
    <source>
        <dbReference type="EMBL" id="AKE61975.1"/>
    </source>
</evidence>
<dbReference type="PROSITE" id="PS51199">
    <property type="entry name" value="SF4_HELICASE"/>
    <property type="match status" value="1"/>
</dbReference>
<evidence type="ECO:0000256" key="2">
    <source>
        <dbReference type="ARBA" id="ARBA00022515"/>
    </source>
</evidence>
<dbReference type="InterPro" id="IPR016136">
    <property type="entry name" value="DNA_helicase_N/primase_C"/>
</dbReference>
<keyword evidence="8 13" id="KW-0238">DNA-binding</keyword>
<dbReference type="Gene3D" id="3.40.50.300">
    <property type="entry name" value="P-loop containing nucleotide triphosphate hydrolases"/>
    <property type="match status" value="1"/>
</dbReference>
<keyword evidence="3 13" id="KW-0235">DNA replication</keyword>
<comment type="similarity">
    <text evidence="1 13">Belongs to the helicase family. DnaB subfamily.</text>
</comment>
<dbReference type="Pfam" id="PF03796">
    <property type="entry name" value="DnaB_C"/>
    <property type="match status" value="1"/>
</dbReference>
<dbReference type="SUPFAM" id="SSF48024">
    <property type="entry name" value="N-terminal domain of DnaB helicase"/>
    <property type="match status" value="1"/>
</dbReference>
<sequence length="451" mass="49750">MSKRKRQQPPHSVEAEQSVLGGLMLDNGRWDDVATQISAQDFFISAHRTIYTHMQTLVEQGKPIDLITLSESLEQQDYLAQVGGFAYLAELSKNTPSAANIGPYAEYIASYGELRQLLLLGNELTEMAGHTRSNVANVLAFAEQKLFAIAQSHQDGGLIDINDCFDHVLAGIAQRYEAERGTLSGTPSGLEQLDALTCGFQPADLIIAAARPAVGKTAFALTLCVNALMLRPAKPVQIYSMEMSAEQLLLRLVSLLGRVSQTRLRSGDLSDDDWQRIGTSATILMKEWKDRLLLDDSGILTPSLLRSRARRSLRQFGSPSLIVVDYLQLMRSGGEENRNQEISTISRSLKALAKELNCPVLALSQLNRALESRLNKRPCNADLRDSGSIEQDADVILFLYRDELYDPNTLDRGIAEVIVSKQRNGPVGTVRTRFISAQTRFESLSQQGAAL</sequence>
<evidence type="ECO:0000256" key="13">
    <source>
        <dbReference type="RuleBase" id="RU362085"/>
    </source>
</evidence>
<dbReference type="GO" id="GO:1990077">
    <property type="term" value="C:primosome complex"/>
    <property type="evidence" value="ECO:0007669"/>
    <property type="project" value="UniProtKB-UniRule"/>
</dbReference>
<evidence type="ECO:0000256" key="8">
    <source>
        <dbReference type="ARBA" id="ARBA00023125"/>
    </source>
</evidence>
<evidence type="ECO:0000256" key="12">
    <source>
        <dbReference type="NCBIfam" id="TIGR00665"/>
    </source>
</evidence>
<dbReference type="CDD" id="cd00984">
    <property type="entry name" value="DnaB_C"/>
    <property type="match status" value="1"/>
</dbReference>
<keyword evidence="9" id="KW-0413">Isomerase</keyword>
<dbReference type="GO" id="GO:0005829">
    <property type="term" value="C:cytosol"/>
    <property type="evidence" value="ECO:0007669"/>
    <property type="project" value="TreeGrafter"/>
</dbReference>
<evidence type="ECO:0000256" key="11">
    <source>
        <dbReference type="ARBA" id="ARBA00048954"/>
    </source>
</evidence>
<evidence type="ECO:0000259" key="14">
    <source>
        <dbReference type="PROSITE" id="PS51199"/>
    </source>
</evidence>
<accession>A0A0F6RIF4</accession>
<dbReference type="PANTHER" id="PTHR30153">
    <property type="entry name" value="REPLICATIVE DNA HELICASE DNAB"/>
    <property type="match status" value="1"/>
</dbReference>
<comment type="catalytic activity">
    <reaction evidence="11 13">
        <text>ATP + H2O = ADP + phosphate + H(+)</text>
        <dbReference type="Rhea" id="RHEA:13065"/>
        <dbReference type="ChEBI" id="CHEBI:15377"/>
        <dbReference type="ChEBI" id="CHEBI:15378"/>
        <dbReference type="ChEBI" id="CHEBI:30616"/>
        <dbReference type="ChEBI" id="CHEBI:43474"/>
        <dbReference type="ChEBI" id="CHEBI:456216"/>
        <dbReference type="EC" id="5.6.2.3"/>
    </reaction>
</comment>
<keyword evidence="6 13" id="KW-0347">Helicase</keyword>
<dbReference type="Pfam" id="PF00772">
    <property type="entry name" value="DnaB"/>
    <property type="match status" value="1"/>
</dbReference>
<evidence type="ECO:0000256" key="3">
    <source>
        <dbReference type="ARBA" id="ARBA00022705"/>
    </source>
</evidence>
<evidence type="ECO:0000256" key="9">
    <source>
        <dbReference type="ARBA" id="ARBA00023235"/>
    </source>
</evidence>
<dbReference type="GO" id="GO:0003677">
    <property type="term" value="F:DNA binding"/>
    <property type="evidence" value="ECO:0007669"/>
    <property type="project" value="UniProtKB-UniRule"/>
</dbReference>
<dbReference type="EMBL" id="CP011132">
    <property type="protein sequence ID" value="AKE61975.1"/>
    <property type="molecule type" value="Genomic_DNA"/>
</dbReference>
<dbReference type="SUPFAM" id="SSF52540">
    <property type="entry name" value="P-loop containing nucleoside triphosphate hydrolases"/>
    <property type="match status" value="1"/>
</dbReference>
<evidence type="ECO:0000256" key="10">
    <source>
        <dbReference type="ARBA" id="ARBA00044932"/>
    </source>
</evidence>
<evidence type="ECO:0000256" key="7">
    <source>
        <dbReference type="ARBA" id="ARBA00022840"/>
    </source>
</evidence>
<dbReference type="RefSeq" id="WP_046498314.1">
    <property type="nucleotide sequence ID" value="NZ_CP011132.1"/>
</dbReference>
<dbReference type="InterPro" id="IPR007693">
    <property type="entry name" value="DNA_helicase_DnaB-like_N"/>
</dbReference>
<dbReference type="InterPro" id="IPR027417">
    <property type="entry name" value="P-loop_NTPase"/>
</dbReference>
<dbReference type="PANTHER" id="PTHR30153:SF2">
    <property type="entry name" value="REPLICATIVE DNA HELICASE"/>
    <property type="match status" value="1"/>
</dbReference>
<dbReference type="HOGENOM" id="CLU_005373_0_0_6"/>